<evidence type="ECO:0000259" key="1">
    <source>
        <dbReference type="PROSITE" id="PS51186"/>
    </source>
</evidence>
<protein>
    <recommendedName>
        <fullName evidence="1">N-acetyltransferase domain-containing protein</fullName>
    </recommendedName>
</protein>
<keyword evidence="3" id="KW-1185">Reference proteome</keyword>
<comment type="caution">
    <text evidence="2">The sequence shown here is derived from an EMBL/GenBank/DDBJ whole genome shotgun (WGS) entry which is preliminary data.</text>
</comment>
<dbReference type="InterPro" id="IPR016181">
    <property type="entry name" value="Acyl_CoA_acyltransferase"/>
</dbReference>
<name>A0A8J2YZ70_9PROT</name>
<dbReference type="EMBL" id="BMJQ01000013">
    <property type="protein sequence ID" value="GGF34916.1"/>
    <property type="molecule type" value="Genomic_DNA"/>
</dbReference>
<evidence type="ECO:0000313" key="3">
    <source>
        <dbReference type="Proteomes" id="UP000646365"/>
    </source>
</evidence>
<gene>
    <name evidence="2" type="ORF">GCM10011611_46420</name>
</gene>
<reference evidence="2" key="1">
    <citation type="journal article" date="2014" name="Int. J. Syst. Evol. Microbiol.">
        <title>Complete genome sequence of Corynebacterium casei LMG S-19264T (=DSM 44701T), isolated from a smear-ripened cheese.</title>
        <authorList>
            <consortium name="US DOE Joint Genome Institute (JGI-PGF)"/>
            <person name="Walter F."/>
            <person name="Albersmeier A."/>
            <person name="Kalinowski J."/>
            <person name="Ruckert C."/>
        </authorList>
    </citation>
    <scope>NUCLEOTIDE SEQUENCE</scope>
    <source>
        <strain evidence="2">CGMCC 1.15725</strain>
    </source>
</reference>
<dbReference type="Pfam" id="PF13508">
    <property type="entry name" value="Acetyltransf_7"/>
    <property type="match status" value="1"/>
</dbReference>
<dbReference type="InterPro" id="IPR000182">
    <property type="entry name" value="GNAT_dom"/>
</dbReference>
<proteinExistence type="predicted"/>
<accession>A0A8J2YZ70</accession>
<dbReference type="RefSeq" id="WP_189050256.1">
    <property type="nucleotide sequence ID" value="NZ_BMJQ01000013.1"/>
</dbReference>
<dbReference type="Gene3D" id="3.40.630.30">
    <property type="match status" value="1"/>
</dbReference>
<reference evidence="2" key="2">
    <citation type="submission" date="2020-09" db="EMBL/GenBank/DDBJ databases">
        <authorList>
            <person name="Sun Q."/>
            <person name="Zhou Y."/>
        </authorList>
    </citation>
    <scope>NUCLEOTIDE SEQUENCE</scope>
    <source>
        <strain evidence="2">CGMCC 1.15725</strain>
    </source>
</reference>
<evidence type="ECO:0000313" key="2">
    <source>
        <dbReference type="EMBL" id="GGF34916.1"/>
    </source>
</evidence>
<feature type="domain" description="N-acetyltransferase" evidence="1">
    <location>
        <begin position="1"/>
        <end position="154"/>
    </location>
</feature>
<dbReference type="PROSITE" id="PS51186">
    <property type="entry name" value="GNAT"/>
    <property type="match status" value="1"/>
</dbReference>
<dbReference type="AlphaFoldDB" id="A0A8J2YZ70"/>
<dbReference type="CDD" id="cd04301">
    <property type="entry name" value="NAT_SF"/>
    <property type="match status" value="1"/>
</dbReference>
<dbReference type="GO" id="GO:0016747">
    <property type="term" value="F:acyltransferase activity, transferring groups other than amino-acyl groups"/>
    <property type="evidence" value="ECO:0007669"/>
    <property type="project" value="InterPro"/>
</dbReference>
<organism evidence="2 3">
    <name type="scientific">Aliidongia dinghuensis</name>
    <dbReference type="NCBI Taxonomy" id="1867774"/>
    <lineage>
        <taxon>Bacteria</taxon>
        <taxon>Pseudomonadati</taxon>
        <taxon>Pseudomonadota</taxon>
        <taxon>Alphaproteobacteria</taxon>
        <taxon>Rhodospirillales</taxon>
        <taxon>Dongiaceae</taxon>
        <taxon>Aliidongia</taxon>
    </lineage>
</organism>
<dbReference type="Proteomes" id="UP000646365">
    <property type="component" value="Unassembled WGS sequence"/>
</dbReference>
<dbReference type="SUPFAM" id="SSF55729">
    <property type="entry name" value="Acyl-CoA N-acyltransferases (Nat)"/>
    <property type="match status" value="1"/>
</dbReference>
<sequence length="158" mass="17365">MKIRGLNIVDSAEAAQVLALQRRSYRLEAALIGTDDIPPLRESLTNLQSSGETFFGAFEGERLCGAIAYKVIGDTLDLHRVMVDPQFLRRGIASALIGFVKALEFRTLRTIVSTGSRNEPGRQLYARLGFVEIGEREVAPGLFVTAFERTKAAIPTKP</sequence>